<dbReference type="GO" id="GO:0042127">
    <property type="term" value="P:regulation of cell population proliferation"/>
    <property type="evidence" value="ECO:0007669"/>
    <property type="project" value="InterPro"/>
</dbReference>
<comment type="caution">
    <text evidence="3">The sequence shown here is derived from an EMBL/GenBank/DDBJ whole genome shotgun (WGS) entry which is preliminary data.</text>
</comment>
<feature type="compositionally biased region" description="Low complexity" evidence="1">
    <location>
        <begin position="343"/>
        <end position="357"/>
    </location>
</feature>
<dbReference type="InterPro" id="IPR006020">
    <property type="entry name" value="PTB/PI_dom"/>
</dbReference>
<feature type="compositionally biased region" description="Pro residues" evidence="1">
    <location>
        <begin position="263"/>
        <end position="281"/>
    </location>
</feature>
<protein>
    <recommendedName>
        <fullName evidence="2">PID domain-containing protein</fullName>
    </recommendedName>
</protein>
<dbReference type="InterPro" id="IPR039112">
    <property type="entry name" value="PID1"/>
</dbReference>
<dbReference type="PANTHER" id="PTHR16265:SF1">
    <property type="entry name" value="PTB-CONTAINING, CUBILIN AND LRP1-INTERACTING PROTEIN"/>
    <property type="match status" value="1"/>
</dbReference>
<feature type="compositionally biased region" description="Acidic residues" evidence="1">
    <location>
        <begin position="412"/>
        <end position="421"/>
    </location>
</feature>
<feature type="region of interest" description="Disordered" evidence="1">
    <location>
        <begin position="240"/>
        <end position="288"/>
    </location>
</feature>
<dbReference type="SUPFAM" id="SSF50729">
    <property type="entry name" value="PH domain-like"/>
    <property type="match status" value="1"/>
</dbReference>
<reference evidence="3" key="1">
    <citation type="submission" date="2021-10" db="EMBL/GenBank/DDBJ databases">
        <title>Tropical sea cucumber genome reveals ecological adaptation and Cuvierian tubules defense mechanism.</title>
        <authorList>
            <person name="Chen T."/>
        </authorList>
    </citation>
    <scope>NUCLEOTIDE SEQUENCE</scope>
    <source>
        <strain evidence="3">Nanhai2018</strain>
        <tissue evidence="3">Muscle</tissue>
    </source>
</reference>
<keyword evidence="4" id="KW-1185">Reference proteome</keyword>
<dbReference type="Proteomes" id="UP001152320">
    <property type="component" value="Chromosome 4"/>
</dbReference>
<dbReference type="OrthoDB" id="10056768at2759"/>
<dbReference type="EMBL" id="JAIZAY010000004">
    <property type="protein sequence ID" value="KAJ8044159.1"/>
    <property type="molecule type" value="Genomic_DNA"/>
</dbReference>
<evidence type="ECO:0000313" key="4">
    <source>
        <dbReference type="Proteomes" id="UP001152320"/>
    </source>
</evidence>
<feature type="region of interest" description="Disordered" evidence="1">
    <location>
        <begin position="400"/>
        <end position="421"/>
    </location>
</feature>
<organism evidence="3 4">
    <name type="scientific">Holothuria leucospilota</name>
    <name type="common">Black long sea cucumber</name>
    <name type="synonym">Mertensiothuria leucospilota</name>
    <dbReference type="NCBI Taxonomy" id="206669"/>
    <lineage>
        <taxon>Eukaryota</taxon>
        <taxon>Metazoa</taxon>
        <taxon>Echinodermata</taxon>
        <taxon>Eleutherozoa</taxon>
        <taxon>Echinozoa</taxon>
        <taxon>Holothuroidea</taxon>
        <taxon>Aspidochirotacea</taxon>
        <taxon>Aspidochirotida</taxon>
        <taxon>Holothuriidae</taxon>
        <taxon>Holothuria</taxon>
    </lineage>
</organism>
<evidence type="ECO:0000259" key="2">
    <source>
        <dbReference type="SMART" id="SM00462"/>
    </source>
</evidence>
<dbReference type="AlphaFoldDB" id="A0A9Q1HF81"/>
<gene>
    <name evidence="3" type="ORF">HOLleu_11543</name>
</gene>
<dbReference type="Gene3D" id="2.30.29.30">
    <property type="entry name" value="Pleckstrin-homology domain (PH domain)/Phosphotyrosine-binding domain (PTB)"/>
    <property type="match status" value="1"/>
</dbReference>
<evidence type="ECO:0000313" key="3">
    <source>
        <dbReference type="EMBL" id="KAJ8044159.1"/>
    </source>
</evidence>
<dbReference type="PANTHER" id="PTHR16265">
    <property type="entry name" value="PTB-CONTAINING, CUBILIN AND LRP1-INTERACTING PROTEIN"/>
    <property type="match status" value="1"/>
</dbReference>
<accession>A0A9Q1HF81</accession>
<dbReference type="GO" id="GO:0051881">
    <property type="term" value="P:regulation of mitochondrial membrane potential"/>
    <property type="evidence" value="ECO:0007669"/>
    <property type="project" value="InterPro"/>
</dbReference>
<dbReference type="SMART" id="SM00462">
    <property type="entry name" value="PTB"/>
    <property type="match status" value="1"/>
</dbReference>
<dbReference type="GO" id="GO:0046627">
    <property type="term" value="P:negative regulation of insulin receptor signaling pathway"/>
    <property type="evidence" value="ECO:0007669"/>
    <property type="project" value="InterPro"/>
</dbReference>
<feature type="domain" description="PID" evidence="2">
    <location>
        <begin position="86"/>
        <end position="237"/>
    </location>
</feature>
<name>A0A9Q1HF81_HOLLE</name>
<evidence type="ECO:0000256" key="1">
    <source>
        <dbReference type="SAM" id="MobiDB-lite"/>
    </source>
</evidence>
<dbReference type="InterPro" id="IPR011993">
    <property type="entry name" value="PH-like_dom_sf"/>
</dbReference>
<feature type="region of interest" description="Disordered" evidence="1">
    <location>
        <begin position="311"/>
        <end position="363"/>
    </location>
</feature>
<sequence>MSFFRKKKNEVDFADAEKAIDREIAKGKQLAEKARAEEEPDLKEGEVRVRDIDTQHKRVVSEETSKERNRLKYKDTSGLVTSQERNNYPTFNVFYLGRIPTSAEYGKEAVEGPVDQLCKLRDKQKLPKVTVTFDTEGLSIKEVSSSLFSKTKNKKDGIDIYVPLHHITYGVASECHPSVFACIARMADDDTFLDDGMPVLMLHAFICEKPDIAQQITYWQLQAYIEAYEELKRKKILRNRRKQALGSRKSASFKKSPNHDTVPPLPPQPLPLYGNEPPPPLDLNEEGETDEPVYAQPKKGYKVKNKGFVKSKASNGHVPEDHAPDDNAKLASPTEVEPSSPKQVSRSDSVASDDSQSGPRDIAFERRISEMNELMVEMDAEKLKKLMISNHATLAREIYFSKSNNNRKSIDENEETDGSHV</sequence>
<dbReference type="Pfam" id="PF14719">
    <property type="entry name" value="PID_2"/>
    <property type="match status" value="1"/>
</dbReference>
<proteinExistence type="predicted"/>
<feature type="compositionally biased region" description="Basic and acidic residues" evidence="1">
    <location>
        <begin position="318"/>
        <end position="328"/>
    </location>
</feature>